<dbReference type="HOGENOM" id="CLU_065850_0_0_1"/>
<dbReference type="AlphaFoldDB" id="D8Q1I4"/>
<sequence length="248" mass="26862">MLVGRAADIPLQYALFKKGYALSALVKVGLMQPIEIGNAALTTGPGIGGLGPIPTLLLGMYTVGSLRHAYWVTRTNTMYFGPSGGAIVSLYNTFMNTANTLVAAYTTSHLAQVVTNVTYADSFGGWAASLGWQQWVGLALFASGITIEMYSEETRKAFKKDPRNKGKVDDTGLFGIVRHPNYLGYTLWRTGASLATGSVPAALVTLCFQVFQFASAIPHLAAHMAAKYGQQWKDYEDRVQYKVIPGVY</sequence>
<evidence type="ECO:0000313" key="1">
    <source>
        <dbReference type="EMBL" id="EFI98510.1"/>
    </source>
</evidence>
<evidence type="ECO:0000313" key="2">
    <source>
        <dbReference type="Proteomes" id="UP000007431"/>
    </source>
</evidence>
<dbReference type="Proteomes" id="UP000007431">
    <property type="component" value="Unassembled WGS sequence"/>
</dbReference>
<dbReference type="GeneID" id="9590887"/>
<dbReference type="InterPro" id="IPR010721">
    <property type="entry name" value="UstE-like"/>
</dbReference>
<proteinExistence type="predicted"/>
<dbReference type="RefSeq" id="XP_003033413.1">
    <property type="nucleotide sequence ID" value="XM_003033367.1"/>
</dbReference>
<dbReference type="KEGG" id="scm:SCHCO_02494295"/>
<gene>
    <name evidence="1" type="ORF">SCHCODRAFT_67501</name>
</gene>
<dbReference type="PANTHER" id="PTHR32251:SF15">
    <property type="entry name" value="3-OXO-5-ALPHA-STEROID 4-DEHYDROGENASE (DUF1295)"/>
    <property type="match status" value="1"/>
</dbReference>
<dbReference type="GO" id="GO:0016020">
    <property type="term" value="C:membrane"/>
    <property type="evidence" value="ECO:0007669"/>
    <property type="project" value="TreeGrafter"/>
</dbReference>
<organism evidence="2">
    <name type="scientific">Schizophyllum commune (strain H4-8 / FGSC 9210)</name>
    <name type="common">Split gill fungus</name>
    <dbReference type="NCBI Taxonomy" id="578458"/>
    <lineage>
        <taxon>Eukaryota</taxon>
        <taxon>Fungi</taxon>
        <taxon>Dikarya</taxon>
        <taxon>Basidiomycota</taxon>
        <taxon>Agaricomycotina</taxon>
        <taxon>Agaricomycetes</taxon>
        <taxon>Agaricomycetidae</taxon>
        <taxon>Agaricales</taxon>
        <taxon>Schizophyllaceae</taxon>
        <taxon>Schizophyllum</taxon>
    </lineage>
</organism>
<reference evidence="1 2" key="1">
    <citation type="journal article" date="2010" name="Nat. Biotechnol.">
        <title>Genome sequence of the model mushroom Schizophyllum commune.</title>
        <authorList>
            <person name="Ohm R.A."/>
            <person name="de Jong J.F."/>
            <person name="Lugones L.G."/>
            <person name="Aerts A."/>
            <person name="Kothe E."/>
            <person name="Stajich J.E."/>
            <person name="de Vries R.P."/>
            <person name="Record E."/>
            <person name="Levasseur A."/>
            <person name="Baker S.E."/>
            <person name="Bartholomew K.A."/>
            <person name="Coutinho P.M."/>
            <person name="Erdmann S."/>
            <person name="Fowler T.J."/>
            <person name="Gathman A.C."/>
            <person name="Lombard V."/>
            <person name="Henrissat B."/>
            <person name="Knabe N."/>
            <person name="Kuees U."/>
            <person name="Lilly W.W."/>
            <person name="Lindquist E."/>
            <person name="Lucas S."/>
            <person name="Magnuson J.K."/>
            <person name="Piumi F."/>
            <person name="Raudaskoski M."/>
            <person name="Salamov A."/>
            <person name="Schmutz J."/>
            <person name="Schwarze F.W.M.R."/>
            <person name="vanKuyk P.A."/>
            <person name="Horton J.S."/>
            <person name="Grigoriev I.V."/>
            <person name="Woesten H.A.B."/>
        </authorList>
    </citation>
    <scope>NUCLEOTIDE SEQUENCE [LARGE SCALE GENOMIC DNA]</scope>
    <source>
        <strain evidence="2">H4-8 / FGSC 9210</strain>
    </source>
</reference>
<dbReference type="OrthoDB" id="67965at2759"/>
<dbReference type="PROSITE" id="PS50244">
    <property type="entry name" value="S5A_REDUCTASE"/>
    <property type="match status" value="1"/>
</dbReference>
<dbReference type="OMA" id="CSKRYGE"/>
<dbReference type="eggNOG" id="ENOG502RZZ4">
    <property type="taxonomic scope" value="Eukaryota"/>
</dbReference>
<accession>D8Q1I4</accession>
<dbReference type="Pfam" id="PF06966">
    <property type="entry name" value="DUF1295"/>
    <property type="match status" value="1"/>
</dbReference>
<dbReference type="EMBL" id="GL377305">
    <property type="protein sequence ID" value="EFI98510.1"/>
    <property type="molecule type" value="Genomic_DNA"/>
</dbReference>
<keyword evidence="2" id="KW-1185">Reference proteome</keyword>
<dbReference type="VEuPathDB" id="FungiDB:SCHCODRAFT_02494295"/>
<dbReference type="Gene3D" id="1.20.120.1630">
    <property type="match status" value="1"/>
</dbReference>
<dbReference type="InParanoid" id="D8Q1I4"/>
<protein>
    <submittedName>
        <fullName evidence="1">Uncharacterized protein</fullName>
    </submittedName>
</protein>
<name>D8Q1I4_SCHCM</name>
<dbReference type="PANTHER" id="PTHR32251">
    <property type="entry name" value="3-OXO-5-ALPHA-STEROID 4-DEHYDROGENASE"/>
    <property type="match status" value="1"/>
</dbReference>